<organism evidence="12 13">
    <name type="scientific">Recurvomyces mirabilis</name>
    <dbReference type="NCBI Taxonomy" id="574656"/>
    <lineage>
        <taxon>Eukaryota</taxon>
        <taxon>Fungi</taxon>
        <taxon>Dikarya</taxon>
        <taxon>Ascomycota</taxon>
        <taxon>Pezizomycotina</taxon>
        <taxon>Dothideomycetes</taxon>
        <taxon>Dothideomycetidae</taxon>
        <taxon>Mycosphaerellales</taxon>
        <taxon>Teratosphaeriaceae</taxon>
        <taxon>Recurvomyces</taxon>
    </lineage>
</organism>
<dbReference type="GO" id="GO:0050684">
    <property type="term" value="P:regulation of mRNA processing"/>
    <property type="evidence" value="ECO:0007669"/>
    <property type="project" value="TreeGrafter"/>
</dbReference>
<dbReference type="GO" id="GO:0005524">
    <property type="term" value="F:ATP binding"/>
    <property type="evidence" value="ECO:0007669"/>
    <property type="project" value="UniProtKB-UniRule"/>
</dbReference>
<dbReference type="EC" id="2.7.11.1" evidence="1"/>
<feature type="region of interest" description="Disordered" evidence="10">
    <location>
        <begin position="440"/>
        <end position="491"/>
    </location>
</feature>
<dbReference type="Gene3D" id="1.10.510.10">
    <property type="entry name" value="Transferase(Phosphotransferase) domain 1"/>
    <property type="match status" value="1"/>
</dbReference>
<evidence type="ECO:0000256" key="7">
    <source>
        <dbReference type="ARBA" id="ARBA00047899"/>
    </source>
</evidence>
<evidence type="ECO:0000313" key="12">
    <source>
        <dbReference type="EMBL" id="KAK3671002.1"/>
    </source>
</evidence>
<dbReference type="InterPro" id="IPR011009">
    <property type="entry name" value="Kinase-like_dom_sf"/>
</dbReference>
<dbReference type="Gene3D" id="3.30.200.20">
    <property type="entry name" value="Phosphorylase Kinase, domain 1"/>
    <property type="match status" value="1"/>
</dbReference>
<keyword evidence="13" id="KW-1185">Reference proteome</keyword>
<comment type="caution">
    <text evidence="12">The sequence shown here is derived from an EMBL/GenBank/DDBJ whole genome shotgun (WGS) entry which is preliminary data.</text>
</comment>
<evidence type="ECO:0000256" key="8">
    <source>
        <dbReference type="ARBA" id="ARBA00048679"/>
    </source>
</evidence>
<keyword evidence="4 9" id="KW-0547">Nucleotide-binding</keyword>
<evidence type="ECO:0000256" key="9">
    <source>
        <dbReference type="PROSITE-ProRule" id="PRU10141"/>
    </source>
</evidence>
<gene>
    <name evidence="12" type="ORF">LTR78_009119</name>
</gene>
<evidence type="ECO:0000256" key="6">
    <source>
        <dbReference type="ARBA" id="ARBA00022840"/>
    </source>
</evidence>
<evidence type="ECO:0000256" key="3">
    <source>
        <dbReference type="ARBA" id="ARBA00022679"/>
    </source>
</evidence>
<reference evidence="12" key="1">
    <citation type="submission" date="2023-07" db="EMBL/GenBank/DDBJ databases">
        <title>Black Yeasts Isolated from many extreme environments.</title>
        <authorList>
            <person name="Coleine C."/>
            <person name="Stajich J.E."/>
            <person name="Selbmann L."/>
        </authorList>
    </citation>
    <scope>NUCLEOTIDE SEQUENCE</scope>
    <source>
        <strain evidence="12">CCFEE 5485</strain>
    </source>
</reference>
<dbReference type="PANTHER" id="PTHR47634:SF9">
    <property type="entry name" value="PROTEIN KINASE DOMAIN-CONTAINING PROTEIN-RELATED"/>
    <property type="match status" value="1"/>
</dbReference>
<keyword evidence="5" id="KW-0418">Kinase</keyword>
<evidence type="ECO:0000256" key="10">
    <source>
        <dbReference type="SAM" id="MobiDB-lite"/>
    </source>
</evidence>
<dbReference type="SUPFAM" id="SSF56112">
    <property type="entry name" value="Protein kinase-like (PK-like)"/>
    <property type="match status" value="1"/>
</dbReference>
<evidence type="ECO:0000256" key="1">
    <source>
        <dbReference type="ARBA" id="ARBA00012513"/>
    </source>
</evidence>
<sequence length="513" mass="58431">MSIMRSMTSRLRKQNGDGGVRKALRQLQPVESMKNLEEETAGDYQRREFYPVLIGMTLQSRYEVLAKLGWGSGSTVWFCKDQLTKRYVAVKVCTVQLAADGSRHVQQRLEWKAYSRLSGMETTHEGVRFIREILERFDLMGPSGAEHPCFVFDVAGLHLQDLERIYPGSRLPINLTKDVLKNILKAMDFLHTEAGIVHTDIKKDNIFFPASQRCCALFAERLARQKPAGKHDGQSNNIVYKSVKFTDLLSSQEMSLGRPVLGDFSEAQIIKDGRYGLPPRLVGPEPFRSPESIVGMPLNTGLDLWAFSQMAFSMMSHRLLLTVYDSDGDWSPTMQLAQMQALMGPPPRVILVQSRYALNYWNDDGSWKHSNRRGPSDFDNELDTALETADSAAHGYLIEFLRCIFKWLPEERATASKLLHHRFLDAAYVDDVPFEQPAAAPAVQEHRYQHQPQTRPQHNRQQSFQQDPEKLDRNVDRRPQTASAAGKPSMDVACQELKQMKRKQSVLRRAFMG</sequence>
<dbReference type="Proteomes" id="UP001274830">
    <property type="component" value="Unassembled WGS sequence"/>
</dbReference>
<keyword evidence="2" id="KW-0723">Serine/threonine-protein kinase</keyword>
<feature type="compositionally biased region" description="Polar residues" evidence="10">
    <location>
        <begin position="450"/>
        <end position="466"/>
    </location>
</feature>
<accession>A0AAE0WHI0</accession>
<dbReference type="PROSITE" id="PS00108">
    <property type="entry name" value="PROTEIN_KINASE_ST"/>
    <property type="match status" value="1"/>
</dbReference>
<evidence type="ECO:0000259" key="11">
    <source>
        <dbReference type="PROSITE" id="PS50011"/>
    </source>
</evidence>
<dbReference type="InterPro" id="IPR000719">
    <property type="entry name" value="Prot_kinase_dom"/>
</dbReference>
<keyword evidence="6 9" id="KW-0067">ATP-binding</keyword>
<dbReference type="AlphaFoldDB" id="A0AAE0WHI0"/>
<dbReference type="InterPro" id="IPR008271">
    <property type="entry name" value="Ser/Thr_kinase_AS"/>
</dbReference>
<dbReference type="SMART" id="SM00220">
    <property type="entry name" value="S_TKc"/>
    <property type="match status" value="1"/>
</dbReference>
<dbReference type="PANTHER" id="PTHR47634">
    <property type="entry name" value="PROTEIN KINASE DOMAIN-CONTAINING PROTEIN-RELATED"/>
    <property type="match status" value="1"/>
</dbReference>
<name>A0AAE0WHI0_9PEZI</name>
<dbReference type="Pfam" id="PF00069">
    <property type="entry name" value="Pkinase"/>
    <property type="match status" value="1"/>
</dbReference>
<comment type="catalytic activity">
    <reaction evidence="8">
        <text>L-seryl-[protein] + ATP = O-phospho-L-seryl-[protein] + ADP + H(+)</text>
        <dbReference type="Rhea" id="RHEA:17989"/>
        <dbReference type="Rhea" id="RHEA-COMP:9863"/>
        <dbReference type="Rhea" id="RHEA-COMP:11604"/>
        <dbReference type="ChEBI" id="CHEBI:15378"/>
        <dbReference type="ChEBI" id="CHEBI:29999"/>
        <dbReference type="ChEBI" id="CHEBI:30616"/>
        <dbReference type="ChEBI" id="CHEBI:83421"/>
        <dbReference type="ChEBI" id="CHEBI:456216"/>
        <dbReference type="EC" id="2.7.11.1"/>
    </reaction>
</comment>
<dbReference type="EMBL" id="JAUTXT010000048">
    <property type="protein sequence ID" value="KAK3671002.1"/>
    <property type="molecule type" value="Genomic_DNA"/>
</dbReference>
<dbReference type="PROSITE" id="PS50011">
    <property type="entry name" value="PROTEIN_KINASE_DOM"/>
    <property type="match status" value="1"/>
</dbReference>
<dbReference type="PROSITE" id="PS00107">
    <property type="entry name" value="PROTEIN_KINASE_ATP"/>
    <property type="match status" value="1"/>
</dbReference>
<evidence type="ECO:0000256" key="2">
    <source>
        <dbReference type="ARBA" id="ARBA00022527"/>
    </source>
</evidence>
<dbReference type="InterPro" id="IPR017441">
    <property type="entry name" value="Protein_kinase_ATP_BS"/>
</dbReference>
<evidence type="ECO:0000256" key="4">
    <source>
        <dbReference type="ARBA" id="ARBA00022741"/>
    </source>
</evidence>
<evidence type="ECO:0000256" key="5">
    <source>
        <dbReference type="ARBA" id="ARBA00022777"/>
    </source>
</evidence>
<evidence type="ECO:0000313" key="13">
    <source>
        <dbReference type="Proteomes" id="UP001274830"/>
    </source>
</evidence>
<dbReference type="InterPro" id="IPR051334">
    <property type="entry name" value="SRPK"/>
</dbReference>
<dbReference type="GO" id="GO:0004674">
    <property type="term" value="F:protein serine/threonine kinase activity"/>
    <property type="evidence" value="ECO:0007669"/>
    <property type="project" value="UniProtKB-KW"/>
</dbReference>
<feature type="compositionally biased region" description="Basic and acidic residues" evidence="10">
    <location>
        <begin position="467"/>
        <end position="479"/>
    </location>
</feature>
<dbReference type="GO" id="GO:0000245">
    <property type="term" value="P:spliceosomal complex assembly"/>
    <property type="evidence" value="ECO:0007669"/>
    <property type="project" value="TreeGrafter"/>
</dbReference>
<protein>
    <recommendedName>
        <fullName evidence="1">non-specific serine/threonine protein kinase</fullName>
        <ecNumber evidence="1">2.7.11.1</ecNumber>
    </recommendedName>
</protein>
<proteinExistence type="predicted"/>
<feature type="binding site" evidence="9">
    <location>
        <position position="91"/>
    </location>
    <ligand>
        <name>ATP</name>
        <dbReference type="ChEBI" id="CHEBI:30616"/>
    </ligand>
</feature>
<comment type="catalytic activity">
    <reaction evidence="7">
        <text>L-threonyl-[protein] + ATP = O-phospho-L-threonyl-[protein] + ADP + H(+)</text>
        <dbReference type="Rhea" id="RHEA:46608"/>
        <dbReference type="Rhea" id="RHEA-COMP:11060"/>
        <dbReference type="Rhea" id="RHEA-COMP:11605"/>
        <dbReference type="ChEBI" id="CHEBI:15378"/>
        <dbReference type="ChEBI" id="CHEBI:30013"/>
        <dbReference type="ChEBI" id="CHEBI:30616"/>
        <dbReference type="ChEBI" id="CHEBI:61977"/>
        <dbReference type="ChEBI" id="CHEBI:456216"/>
        <dbReference type="EC" id="2.7.11.1"/>
    </reaction>
</comment>
<feature type="domain" description="Protein kinase" evidence="11">
    <location>
        <begin position="62"/>
        <end position="424"/>
    </location>
</feature>
<keyword evidence="3" id="KW-0808">Transferase</keyword>